<evidence type="ECO:0000259" key="3">
    <source>
        <dbReference type="Pfam" id="PF04083"/>
    </source>
</evidence>
<evidence type="ECO:0000313" key="5">
    <source>
        <dbReference type="Proteomes" id="UP000078561"/>
    </source>
</evidence>
<feature type="domain" description="Partial AB-hydrolase lipase" evidence="3">
    <location>
        <begin position="136"/>
        <end position="223"/>
    </location>
</feature>
<dbReference type="InParanoid" id="A0A163K4B7"/>
<feature type="transmembrane region" description="Helical" evidence="2">
    <location>
        <begin position="79"/>
        <end position="98"/>
    </location>
</feature>
<keyword evidence="2" id="KW-0472">Membrane</keyword>
<keyword evidence="2" id="KW-1133">Transmembrane helix</keyword>
<feature type="region of interest" description="Disordered" evidence="1">
    <location>
        <begin position="43"/>
        <end position="65"/>
    </location>
</feature>
<keyword evidence="5" id="KW-1185">Reference proteome</keyword>
<sequence length="543" mass="61744">MFDPISIKEDDILLGEEDSSLSSTTKSKSIDIECYVPMGAPPANLLSPGHNAKDKSSSPSSSSPSSSWKAYMKELGMDTLSLCLTLPILTFFTLIALLNTAKRHFDLKHSTSSNNINQRRLQEMKVDEEITRDETYYAKRWGYDCQEHRAITEDGFILKMYRFRSNHAGPANGMLAEFEMSLYLTLRLSFFLPSLFSLSHIDNRKPVLLGHGLFQCSGDFVLNEKDSIVFALVDQGYDVWTGNNRAVGSLEHVSLSSDDPCYWDWGLKELGVYDLPAMLDYICAATGYEKVGYIGHSQGNAQAFIALSLQPELAKKMSCFVALAPAVVSGSLIHTFPLRHLIHMNRKTFSILFGRKAFLGMMTTAQQTLPPTLMCTLAYSVFCYLFAWWDHHWVRRRKVKYFQYTPRPVSTRLLLDWLDGWGRQGVCLHINNTTKTAADEEYVKIPLAIIYGDSDYLVDGASFVRSFEGYENHGLMEDEWRQLDHHRSPPMERPSFPTLDLVHVERIPGYEHMDTIWAHDNTTTTYPVIFSILKIADWKPSVE</sequence>
<dbReference type="EMBL" id="LT554888">
    <property type="protein sequence ID" value="SAM08196.1"/>
    <property type="molecule type" value="Genomic_DNA"/>
</dbReference>
<dbReference type="OMA" id="HVSVKLM"/>
<accession>A0A163K4B7</accession>
<protein>
    <recommendedName>
        <fullName evidence="3">Partial AB-hydrolase lipase domain-containing protein</fullName>
    </recommendedName>
</protein>
<dbReference type="AlphaFoldDB" id="A0A163K4B7"/>
<dbReference type="InterPro" id="IPR006693">
    <property type="entry name" value="AB_hydrolase_lipase"/>
</dbReference>
<dbReference type="InterPro" id="IPR029058">
    <property type="entry name" value="AB_hydrolase_fold"/>
</dbReference>
<feature type="transmembrane region" description="Helical" evidence="2">
    <location>
        <begin position="369"/>
        <end position="389"/>
    </location>
</feature>
<dbReference type="STRING" id="4829.A0A163K4B7"/>
<evidence type="ECO:0000313" key="4">
    <source>
        <dbReference type="EMBL" id="SAM08196.1"/>
    </source>
</evidence>
<name>A0A163K4B7_ABSGL</name>
<evidence type="ECO:0000256" key="1">
    <source>
        <dbReference type="SAM" id="MobiDB-lite"/>
    </source>
</evidence>
<dbReference type="PANTHER" id="PTHR11005">
    <property type="entry name" value="LYSOSOMAL ACID LIPASE-RELATED"/>
    <property type="match status" value="1"/>
</dbReference>
<gene>
    <name evidence="4" type="primary">ABSGL_13858.1 scaffold 14339</name>
</gene>
<reference evidence="4" key="1">
    <citation type="submission" date="2016-04" db="EMBL/GenBank/DDBJ databases">
        <authorList>
            <person name="Evans L.H."/>
            <person name="Alamgir A."/>
            <person name="Owens N."/>
            <person name="Weber N.D."/>
            <person name="Virtaneva K."/>
            <person name="Barbian K."/>
            <person name="Babar A."/>
            <person name="Rosenke K."/>
        </authorList>
    </citation>
    <scope>NUCLEOTIDE SEQUENCE [LARGE SCALE GENOMIC DNA]</scope>
    <source>
        <strain evidence="4">CBS 101.48</strain>
    </source>
</reference>
<dbReference type="GO" id="GO:0006629">
    <property type="term" value="P:lipid metabolic process"/>
    <property type="evidence" value="ECO:0007669"/>
    <property type="project" value="InterPro"/>
</dbReference>
<dbReference type="Pfam" id="PF04083">
    <property type="entry name" value="Abhydro_lipase"/>
    <property type="match status" value="1"/>
</dbReference>
<keyword evidence="2" id="KW-0812">Transmembrane</keyword>
<dbReference type="OrthoDB" id="9974421at2759"/>
<feature type="transmembrane region" description="Helical" evidence="2">
    <location>
        <begin position="317"/>
        <end position="336"/>
    </location>
</feature>
<dbReference type="Gene3D" id="3.40.50.1820">
    <property type="entry name" value="alpha/beta hydrolase"/>
    <property type="match status" value="1"/>
</dbReference>
<dbReference type="SUPFAM" id="SSF53474">
    <property type="entry name" value="alpha/beta-Hydrolases"/>
    <property type="match status" value="1"/>
</dbReference>
<organism evidence="4">
    <name type="scientific">Absidia glauca</name>
    <name type="common">Pin mould</name>
    <dbReference type="NCBI Taxonomy" id="4829"/>
    <lineage>
        <taxon>Eukaryota</taxon>
        <taxon>Fungi</taxon>
        <taxon>Fungi incertae sedis</taxon>
        <taxon>Mucoromycota</taxon>
        <taxon>Mucoromycotina</taxon>
        <taxon>Mucoromycetes</taxon>
        <taxon>Mucorales</taxon>
        <taxon>Cunninghamellaceae</taxon>
        <taxon>Absidia</taxon>
    </lineage>
</organism>
<proteinExistence type="predicted"/>
<dbReference type="Proteomes" id="UP000078561">
    <property type="component" value="Unassembled WGS sequence"/>
</dbReference>
<evidence type="ECO:0000256" key="2">
    <source>
        <dbReference type="SAM" id="Phobius"/>
    </source>
</evidence>